<feature type="chain" id="PRO_5034900063" description="Paired amphipathic helix protein sin3a" evidence="2">
    <location>
        <begin position="21"/>
        <end position="584"/>
    </location>
</feature>
<reference evidence="3 4" key="1">
    <citation type="journal article" date="2020" name="Phytopathology">
        <title>Genome Sequence Resources of Colletotrichum truncatum, C. plurivorum, C. musicola, and C. sojae: Four Species Pathogenic to Soybean (Glycine max).</title>
        <authorList>
            <person name="Rogerio F."/>
            <person name="Boufleur T.R."/>
            <person name="Ciampi-Guillardi M."/>
            <person name="Sukno S.A."/>
            <person name="Thon M.R."/>
            <person name="Massola Junior N.S."/>
            <person name="Baroncelli R."/>
        </authorList>
    </citation>
    <scope>NUCLEOTIDE SEQUENCE [LARGE SCALE GENOMIC DNA]</scope>
    <source>
        <strain evidence="3 4">LFN0009</strain>
    </source>
</reference>
<organism evidence="3 4">
    <name type="scientific">Colletotrichum sojae</name>
    <dbReference type="NCBI Taxonomy" id="2175907"/>
    <lineage>
        <taxon>Eukaryota</taxon>
        <taxon>Fungi</taxon>
        <taxon>Dikarya</taxon>
        <taxon>Ascomycota</taxon>
        <taxon>Pezizomycotina</taxon>
        <taxon>Sordariomycetes</taxon>
        <taxon>Hypocreomycetidae</taxon>
        <taxon>Glomerellales</taxon>
        <taxon>Glomerellaceae</taxon>
        <taxon>Colletotrichum</taxon>
        <taxon>Colletotrichum orchidearum species complex</taxon>
    </lineage>
</organism>
<feature type="region of interest" description="Disordered" evidence="1">
    <location>
        <begin position="312"/>
        <end position="375"/>
    </location>
</feature>
<feature type="compositionally biased region" description="Pro residues" evidence="1">
    <location>
        <begin position="448"/>
        <end position="466"/>
    </location>
</feature>
<gene>
    <name evidence="3" type="ORF">CSOJ01_08482</name>
</gene>
<feature type="region of interest" description="Disordered" evidence="1">
    <location>
        <begin position="423"/>
        <end position="521"/>
    </location>
</feature>
<proteinExistence type="predicted"/>
<feature type="compositionally biased region" description="Gly residues" evidence="1">
    <location>
        <begin position="471"/>
        <end position="489"/>
    </location>
</feature>
<feature type="signal peptide" evidence="2">
    <location>
        <begin position="1"/>
        <end position="20"/>
    </location>
</feature>
<protein>
    <recommendedName>
        <fullName evidence="5">Paired amphipathic helix protein sin3a</fullName>
    </recommendedName>
</protein>
<evidence type="ECO:0000313" key="3">
    <source>
        <dbReference type="EMBL" id="KAF6806978.1"/>
    </source>
</evidence>
<feature type="compositionally biased region" description="Basic residues" evidence="1">
    <location>
        <begin position="567"/>
        <end position="584"/>
    </location>
</feature>
<name>A0A8H6J6E3_9PEZI</name>
<feature type="compositionally biased region" description="Pro residues" evidence="1">
    <location>
        <begin position="493"/>
        <end position="504"/>
    </location>
</feature>
<sequence length="584" mass="61458">MKFSLSFLLVALRLSNPVSAQDQPAQFNQVINLNGDMRLNRLVFPDNSKIETFSQTQRQVIVNQNPNPLPASHVVGSTGQPFVQLSRNSFTIQTNGATDLVGAQIELPIDQNMLQQAGVTADNTYVAMLSRDRQAWIIMEGAKSVNITDATVRMVKMNQIDGEYVAVGRQTSELGVSLTPFGQPVSVAGSGIQEAEFTDGFRMSIRASQPMSIRTDVVNGISTDMVTNGIMSINNYRYLVTSNLAGVVPSLNSMTAVVQMPLNVDRLMAMAMRAGASPQSSITLGIAQRPVLQNPGGATGGLQAPRNKRQEVNNGTAEGQNPNSGAGNGAGTAGGAAPAAGQPQNGGNNGNNNGGNTNNNPPQGNNGGNPNNVGPAIPAATQLLLAQTFSPINAQVLLDRENARIAVPVNQIDGEFILTMMVGGTPVGTQPQPPAPQQGANEPQQPQQQPPAPQAPSPQAPQPPANPQGAPTGGGITGNQPGPGGGAITGGKPNPPPNTQPQPGRPARRQQAAPVPPTGALGFEMKMSDLMAMAENKRNGGVMATWEMMTNFVGQQQQKSEEQQKAVTKRRRSFPVRRRLGMHF</sequence>
<feature type="compositionally biased region" description="Low complexity" evidence="1">
    <location>
        <begin position="437"/>
        <end position="447"/>
    </location>
</feature>
<feature type="region of interest" description="Disordered" evidence="1">
    <location>
        <begin position="554"/>
        <end position="584"/>
    </location>
</feature>
<evidence type="ECO:0000256" key="1">
    <source>
        <dbReference type="SAM" id="MobiDB-lite"/>
    </source>
</evidence>
<accession>A0A8H6J6E3</accession>
<feature type="compositionally biased region" description="Low complexity" evidence="1">
    <location>
        <begin position="335"/>
        <end position="346"/>
    </location>
</feature>
<evidence type="ECO:0000256" key="2">
    <source>
        <dbReference type="SAM" id="SignalP"/>
    </source>
</evidence>
<dbReference type="AlphaFoldDB" id="A0A8H6J6E3"/>
<comment type="caution">
    <text evidence="3">The sequence shown here is derived from an EMBL/GenBank/DDBJ whole genome shotgun (WGS) entry which is preliminary data.</text>
</comment>
<keyword evidence="2" id="KW-0732">Signal</keyword>
<evidence type="ECO:0000313" key="4">
    <source>
        <dbReference type="Proteomes" id="UP000652219"/>
    </source>
</evidence>
<evidence type="ECO:0008006" key="5">
    <source>
        <dbReference type="Google" id="ProtNLM"/>
    </source>
</evidence>
<keyword evidence="4" id="KW-1185">Reference proteome</keyword>
<feature type="compositionally biased region" description="Low complexity" evidence="1">
    <location>
        <begin position="354"/>
        <end position="375"/>
    </location>
</feature>
<dbReference type="Proteomes" id="UP000652219">
    <property type="component" value="Unassembled WGS sequence"/>
</dbReference>
<dbReference type="EMBL" id="WIGN01000147">
    <property type="protein sequence ID" value="KAF6806978.1"/>
    <property type="molecule type" value="Genomic_DNA"/>
</dbReference>